<protein>
    <submittedName>
        <fullName evidence="2">Uncharacterized protein</fullName>
    </submittedName>
</protein>
<name>O21963_9CAUD</name>
<accession>O21963</accession>
<dbReference type="EMBL" id="Y11761">
    <property type="protein sequence ID" value="CAA72427.1"/>
    <property type="molecule type" value="Genomic_DNA"/>
</dbReference>
<feature type="compositionally biased region" description="Basic and acidic residues" evidence="1">
    <location>
        <begin position="79"/>
        <end position="94"/>
    </location>
</feature>
<sequence>MASAFVDARNHFYTKEGEPDWLGRTYAYRTWVREAMSRASVPSDQLHTVQAAVRYHSGNILRDRLDDETLNDLGLRKSSPRERSVEKREVPPQL</sequence>
<evidence type="ECO:0000256" key="1">
    <source>
        <dbReference type="SAM" id="MobiDB-lite"/>
    </source>
</evidence>
<proteinExistence type="predicted"/>
<organism evidence="2">
    <name type="scientific">Arthrobacter phage phi AAU2</name>
    <dbReference type="NCBI Taxonomy" id="50892"/>
    <lineage>
        <taxon>Viruses</taxon>
        <taxon>Duplodnaviria</taxon>
        <taxon>Heunggongvirae</taxon>
        <taxon>Uroviricota</taxon>
        <taxon>Caudoviricetes</taxon>
    </lineage>
</organism>
<evidence type="ECO:0000313" key="2">
    <source>
        <dbReference type="EMBL" id="CAA72427.1"/>
    </source>
</evidence>
<reference evidence="2" key="1">
    <citation type="journal article" date="1998" name="Res. Microbiol.">
        <title>Cloning and sequence determination of a phi AAU2 gene whose product aborts the phage lytic cycle.</title>
        <authorList>
            <person name="Le Marrec C."/>
            <person name="Moreau S."/>
            <person name="Leret V."/>
            <person name="Schaffer A."/>
            <person name="Blanco C."/>
            <person name="Trautwetter A."/>
        </authorList>
    </citation>
    <scope>NUCLEOTIDE SEQUENCE</scope>
</reference>
<feature type="region of interest" description="Disordered" evidence="1">
    <location>
        <begin position="71"/>
        <end position="94"/>
    </location>
</feature>